<reference evidence="1" key="1">
    <citation type="submission" date="2014-09" db="EMBL/GenBank/DDBJ databases">
        <authorList>
            <person name="Magalhaes I.L.F."/>
            <person name="Oliveira U."/>
            <person name="Santos F.R."/>
            <person name="Vidigal T.H.D.A."/>
            <person name="Brescovit A.D."/>
            <person name="Santos A.J."/>
        </authorList>
    </citation>
    <scope>NUCLEOTIDE SEQUENCE</scope>
    <source>
        <tissue evidence="1">Shoot tissue taken approximately 20 cm above the soil surface</tissue>
    </source>
</reference>
<sequence length="42" mass="4693">MNSLSQCFKKPCIQKKGCPYFSSLECVVSGYFDNLSVNNESP</sequence>
<organism evidence="1">
    <name type="scientific">Arundo donax</name>
    <name type="common">Giant reed</name>
    <name type="synonym">Donax arundinaceus</name>
    <dbReference type="NCBI Taxonomy" id="35708"/>
    <lineage>
        <taxon>Eukaryota</taxon>
        <taxon>Viridiplantae</taxon>
        <taxon>Streptophyta</taxon>
        <taxon>Embryophyta</taxon>
        <taxon>Tracheophyta</taxon>
        <taxon>Spermatophyta</taxon>
        <taxon>Magnoliopsida</taxon>
        <taxon>Liliopsida</taxon>
        <taxon>Poales</taxon>
        <taxon>Poaceae</taxon>
        <taxon>PACMAD clade</taxon>
        <taxon>Arundinoideae</taxon>
        <taxon>Arundineae</taxon>
        <taxon>Arundo</taxon>
    </lineage>
</organism>
<evidence type="ECO:0000313" key="1">
    <source>
        <dbReference type="EMBL" id="JAD16866.1"/>
    </source>
</evidence>
<name>A0A0A8XSM0_ARUDO</name>
<proteinExistence type="predicted"/>
<protein>
    <submittedName>
        <fullName evidence="1">Uncharacterized protein</fullName>
    </submittedName>
</protein>
<accession>A0A0A8XSM0</accession>
<reference evidence="1" key="2">
    <citation type="journal article" date="2015" name="Data Brief">
        <title>Shoot transcriptome of the giant reed, Arundo donax.</title>
        <authorList>
            <person name="Barrero R.A."/>
            <person name="Guerrero F.D."/>
            <person name="Moolhuijzen P."/>
            <person name="Goolsby J.A."/>
            <person name="Tidwell J."/>
            <person name="Bellgard S.E."/>
            <person name="Bellgard M.I."/>
        </authorList>
    </citation>
    <scope>NUCLEOTIDE SEQUENCE</scope>
    <source>
        <tissue evidence="1">Shoot tissue taken approximately 20 cm above the soil surface</tissue>
    </source>
</reference>
<dbReference type="AlphaFoldDB" id="A0A0A8XSM0"/>
<dbReference type="EMBL" id="GBRH01281029">
    <property type="protein sequence ID" value="JAD16866.1"/>
    <property type="molecule type" value="Transcribed_RNA"/>
</dbReference>